<evidence type="ECO:0000313" key="2">
    <source>
        <dbReference type="Proteomes" id="UP000321337"/>
    </source>
</evidence>
<reference evidence="1 2" key="1">
    <citation type="submission" date="2019-07" db="EMBL/GenBank/DDBJ databases">
        <title>Whole genome shotgun sequence of Thiobacillus plumbophilus NBRC 107929.</title>
        <authorList>
            <person name="Hosoyama A."/>
            <person name="Uohara A."/>
            <person name="Ohji S."/>
            <person name="Ichikawa N."/>
        </authorList>
    </citation>
    <scope>NUCLEOTIDE SEQUENCE [LARGE SCALE GENOMIC DNA]</scope>
    <source>
        <strain evidence="1 2">NBRC 107929</strain>
    </source>
</reference>
<dbReference type="AlphaFoldDB" id="A0A512L7A9"/>
<gene>
    <name evidence="1" type="ORF">TPL01_14800</name>
</gene>
<accession>A0A512L7A9</accession>
<protein>
    <submittedName>
        <fullName evidence="1">Uncharacterized protein</fullName>
    </submittedName>
</protein>
<name>A0A512L7A9_9PROT</name>
<sequence length="68" mass="7177">MAVFAGIYFALAQAGFDAYDTLPERGLKRDVADHHGGLLKQVGMLFAAWGIPSSGGKKAGWLAPPGFK</sequence>
<organism evidence="1 2">
    <name type="scientific">Sulfuriferula plumbiphila</name>
    <dbReference type="NCBI Taxonomy" id="171865"/>
    <lineage>
        <taxon>Bacteria</taxon>
        <taxon>Pseudomonadati</taxon>
        <taxon>Pseudomonadota</taxon>
        <taxon>Betaproteobacteria</taxon>
        <taxon>Nitrosomonadales</taxon>
        <taxon>Sulfuricellaceae</taxon>
        <taxon>Sulfuriferula</taxon>
    </lineage>
</organism>
<keyword evidence="2" id="KW-1185">Reference proteome</keyword>
<dbReference type="EMBL" id="BKAD01000013">
    <property type="protein sequence ID" value="GEP30342.1"/>
    <property type="molecule type" value="Genomic_DNA"/>
</dbReference>
<dbReference type="Proteomes" id="UP000321337">
    <property type="component" value="Unassembled WGS sequence"/>
</dbReference>
<comment type="caution">
    <text evidence="1">The sequence shown here is derived from an EMBL/GenBank/DDBJ whole genome shotgun (WGS) entry which is preliminary data.</text>
</comment>
<evidence type="ECO:0000313" key="1">
    <source>
        <dbReference type="EMBL" id="GEP30342.1"/>
    </source>
</evidence>
<proteinExistence type="predicted"/>
<dbReference type="RefSeq" id="WP_147072318.1">
    <property type="nucleotide sequence ID" value="NZ_AP021884.1"/>
</dbReference>